<evidence type="ECO:0000256" key="4">
    <source>
        <dbReference type="ARBA" id="ARBA00023136"/>
    </source>
</evidence>
<evidence type="ECO:0000313" key="8">
    <source>
        <dbReference type="Proteomes" id="UP001500443"/>
    </source>
</evidence>
<feature type="domain" description="VWFA" evidence="6">
    <location>
        <begin position="87"/>
        <end position="276"/>
    </location>
</feature>
<keyword evidence="8" id="KW-1185">Reference proteome</keyword>
<reference evidence="7 8" key="1">
    <citation type="journal article" date="2019" name="Int. J. Syst. Evol. Microbiol.">
        <title>The Global Catalogue of Microorganisms (GCM) 10K type strain sequencing project: providing services to taxonomists for standard genome sequencing and annotation.</title>
        <authorList>
            <consortium name="The Broad Institute Genomics Platform"/>
            <consortium name="The Broad Institute Genome Sequencing Center for Infectious Disease"/>
            <person name="Wu L."/>
            <person name="Ma J."/>
        </authorList>
    </citation>
    <scope>NUCLEOTIDE SEQUENCE [LARGE SCALE GENOMIC DNA]</scope>
    <source>
        <strain evidence="7 8">JCM 15481</strain>
    </source>
</reference>
<dbReference type="InterPro" id="IPR002035">
    <property type="entry name" value="VWF_A"/>
</dbReference>
<keyword evidence="4 5" id="KW-0472">Membrane</keyword>
<evidence type="ECO:0000259" key="6">
    <source>
        <dbReference type="PROSITE" id="PS50234"/>
    </source>
</evidence>
<proteinExistence type="predicted"/>
<dbReference type="InterPro" id="IPR050768">
    <property type="entry name" value="UPF0353/GerABKA_families"/>
</dbReference>
<keyword evidence="1" id="KW-1003">Cell membrane</keyword>
<dbReference type="RefSeq" id="WP_344296488.1">
    <property type="nucleotide sequence ID" value="NZ_BAAAPF010000676.1"/>
</dbReference>
<organism evidence="7 8">
    <name type="scientific">Streptomyces synnematoformans</name>
    <dbReference type="NCBI Taxonomy" id="415721"/>
    <lineage>
        <taxon>Bacteria</taxon>
        <taxon>Bacillati</taxon>
        <taxon>Actinomycetota</taxon>
        <taxon>Actinomycetes</taxon>
        <taxon>Kitasatosporales</taxon>
        <taxon>Streptomycetaceae</taxon>
        <taxon>Streptomyces</taxon>
    </lineage>
</organism>
<keyword evidence="3 5" id="KW-1133">Transmembrane helix</keyword>
<dbReference type="SMART" id="SM00327">
    <property type="entry name" value="VWA"/>
    <property type="match status" value="1"/>
</dbReference>
<feature type="transmembrane region" description="Helical" evidence="5">
    <location>
        <begin position="289"/>
        <end position="312"/>
    </location>
</feature>
<dbReference type="PROSITE" id="PS50234">
    <property type="entry name" value="VWFA"/>
    <property type="match status" value="1"/>
</dbReference>
<dbReference type="Pfam" id="PF07584">
    <property type="entry name" value="BatA"/>
    <property type="match status" value="1"/>
</dbReference>
<evidence type="ECO:0000256" key="1">
    <source>
        <dbReference type="ARBA" id="ARBA00022475"/>
    </source>
</evidence>
<dbReference type="Proteomes" id="UP001500443">
    <property type="component" value="Unassembled WGS sequence"/>
</dbReference>
<keyword evidence="2 5" id="KW-0812">Transmembrane</keyword>
<gene>
    <name evidence="7" type="ORF">GCM10009802_68160</name>
</gene>
<comment type="caution">
    <text evidence="7">The sequence shown here is derived from an EMBL/GenBank/DDBJ whole genome shotgun (WGS) entry which is preliminary data.</text>
</comment>
<dbReference type="SUPFAM" id="SSF53300">
    <property type="entry name" value="vWA-like"/>
    <property type="match status" value="1"/>
</dbReference>
<dbReference type="InterPro" id="IPR036465">
    <property type="entry name" value="vWFA_dom_sf"/>
</dbReference>
<dbReference type="PANTHER" id="PTHR22550:SF5">
    <property type="entry name" value="LEUCINE ZIPPER PROTEIN 4"/>
    <property type="match status" value="1"/>
</dbReference>
<evidence type="ECO:0000256" key="2">
    <source>
        <dbReference type="ARBA" id="ARBA00022692"/>
    </source>
</evidence>
<feature type="transmembrane region" description="Helical" evidence="5">
    <location>
        <begin position="6"/>
        <end position="25"/>
    </location>
</feature>
<dbReference type="Gene3D" id="3.40.50.410">
    <property type="entry name" value="von Willebrand factor, type A domain"/>
    <property type="match status" value="1"/>
</dbReference>
<evidence type="ECO:0000256" key="5">
    <source>
        <dbReference type="SAM" id="Phobius"/>
    </source>
</evidence>
<sequence>MSLASPGWLVLLAPLAALVVVYVVTQARRSRYAVRFTNVDLLDKVMPRRPGWRRHVPATAFCAMAGLLIVGFARPTAETEVPRERATIMVALDVSASMRATDVRPSRFTAAQDAAQAFVGELPERFNVGLVTFSGTSAVALPPTTDREAMRRALDRLDTRQGTAIGEAVFSAAEAIRTLDAQAERRPPPAHVVLLSDGQNTTGRATAAAAEEAAAAGIPVSTIAYGTEDGTIELAGGQSVPVPVDGPALAELAAATGGAFHEAASGAELEAVYEDIGSSVGYRTEEREVWQWFVAGALVAALLAAATSLLWFSRLP</sequence>
<evidence type="ECO:0000313" key="7">
    <source>
        <dbReference type="EMBL" id="GAA1519522.1"/>
    </source>
</evidence>
<dbReference type="EMBL" id="BAAAPF010000676">
    <property type="protein sequence ID" value="GAA1519522.1"/>
    <property type="molecule type" value="Genomic_DNA"/>
</dbReference>
<dbReference type="InterPro" id="IPR024163">
    <property type="entry name" value="Aerotolerance_reg_N"/>
</dbReference>
<accession>A0ABN2AI32</accession>
<protein>
    <submittedName>
        <fullName evidence="7">VWA domain-containing protein</fullName>
    </submittedName>
</protein>
<dbReference type="PANTHER" id="PTHR22550">
    <property type="entry name" value="SPORE GERMINATION PROTEIN"/>
    <property type="match status" value="1"/>
</dbReference>
<name>A0ABN2AI32_9ACTN</name>
<dbReference type="Pfam" id="PF13519">
    <property type="entry name" value="VWA_2"/>
    <property type="match status" value="1"/>
</dbReference>
<evidence type="ECO:0000256" key="3">
    <source>
        <dbReference type="ARBA" id="ARBA00022989"/>
    </source>
</evidence>